<gene>
    <name evidence="3" type="ORF">NCTC12420_05174</name>
</gene>
<sequence>MYINKNSRNRMIMFLLSTFFILGATCSARAADSEGLKNGVLGSFMASVFLWGVCTVLCASIPQVFMKYIEKRREIQNAYPYVAASIYGAMFGQLVYFIVKFIVFS</sequence>
<accession>A0A379YRW2</accession>
<proteinExistence type="predicted"/>
<keyword evidence="1" id="KW-0812">Transmembrane</keyword>
<reference evidence="3 4" key="1">
    <citation type="submission" date="2018-06" db="EMBL/GenBank/DDBJ databases">
        <authorList>
            <consortium name="Pathogen Informatics"/>
            <person name="Doyle S."/>
        </authorList>
    </citation>
    <scope>NUCLEOTIDE SEQUENCE [LARGE SCALE GENOMIC DNA]</scope>
    <source>
        <strain evidence="3 4">NCTC12420</strain>
    </source>
</reference>
<evidence type="ECO:0000256" key="2">
    <source>
        <dbReference type="SAM" id="SignalP"/>
    </source>
</evidence>
<evidence type="ECO:0000313" key="3">
    <source>
        <dbReference type="EMBL" id="SUI48908.1"/>
    </source>
</evidence>
<keyword evidence="1" id="KW-1133">Transmembrane helix</keyword>
<organism evidence="3 4">
    <name type="scientific">Salmonella enterica subsp. indica</name>
    <dbReference type="NCBI Taxonomy" id="59207"/>
    <lineage>
        <taxon>Bacteria</taxon>
        <taxon>Pseudomonadati</taxon>
        <taxon>Pseudomonadota</taxon>
        <taxon>Gammaproteobacteria</taxon>
        <taxon>Enterobacterales</taxon>
        <taxon>Enterobacteriaceae</taxon>
        <taxon>Salmonella</taxon>
    </lineage>
</organism>
<dbReference type="AlphaFoldDB" id="A0A379YRW2"/>
<name>A0A379YRW2_SALER</name>
<protein>
    <submittedName>
        <fullName evidence="3">Uncharacterized protein</fullName>
    </submittedName>
</protein>
<feature type="transmembrane region" description="Helical" evidence="1">
    <location>
        <begin position="78"/>
        <end position="99"/>
    </location>
</feature>
<keyword evidence="2" id="KW-0732">Signal</keyword>
<feature type="transmembrane region" description="Helical" evidence="1">
    <location>
        <begin position="40"/>
        <end position="66"/>
    </location>
</feature>
<evidence type="ECO:0000256" key="1">
    <source>
        <dbReference type="SAM" id="Phobius"/>
    </source>
</evidence>
<keyword evidence="1" id="KW-0472">Membrane</keyword>
<dbReference type="Proteomes" id="UP000254220">
    <property type="component" value="Unassembled WGS sequence"/>
</dbReference>
<dbReference type="EMBL" id="UGYB01000005">
    <property type="protein sequence ID" value="SUI48908.1"/>
    <property type="molecule type" value="Genomic_DNA"/>
</dbReference>
<evidence type="ECO:0000313" key="4">
    <source>
        <dbReference type="Proteomes" id="UP000254220"/>
    </source>
</evidence>
<feature type="signal peptide" evidence="2">
    <location>
        <begin position="1"/>
        <end position="30"/>
    </location>
</feature>
<feature type="chain" id="PRO_5017028858" evidence="2">
    <location>
        <begin position="31"/>
        <end position="105"/>
    </location>
</feature>